<dbReference type="AlphaFoldDB" id="A0A495A2Y9"/>
<dbReference type="InterPro" id="IPR002401">
    <property type="entry name" value="Cyt_P450_E_grp-I"/>
</dbReference>
<evidence type="ECO:0000313" key="7">
    <source>
        <dbReference type="EMBL" id="RKQ33286.1"/>
    </source>
</evidence>
<sequence>MAYREQIPIDRGLDNSIAMMSEGYLYISNRCKRYGRDMFETRLLGGQKAICMTGEEAAKVFYDESKFMREGAAPKRVRQTLFGEKAIQTMDGVSHKHRKELFMSLMTEKRLQDIVKIFKEEWRVAIQQWERQEEITLYSEVTKLLTISACKWSGIPLSQMDVNQRANQLEALFDAAGAFGPRHWKGRQARNALESWLMSVIEDVRNGNFDVPEETALYQIAWYHDTDGKTMDPQVAAVELLNILRPIVAIAVYISFVALALLEYPKVKGSLKTEEDFELFVQEVRRFYPFFPFAVARVRDDFLWKGHDFKKGNLVLLDIYGTNHHSEIWENPEQFKPERFRNRQKNPFDFIPQGGGNYTQGHRCPGEGLTIEIMKASLELLTNQMDYQVPPQNLSYSMVRMPSLPKSRIVLQNVKKRME</sequence>
<evidence type="ECO:0000256" key="1">
    <source>
        <dbReference type="ARBA" id="ARBA00010617"/>
    </source>
</evidence>
<organism evidence="7 8">
    <name type="scientific">Oceanobacillus halophilus</name>
    <dbReference type="NCBI Taxonomy" id="930130"/>
    <lineage>
        <taxon>Bacteria</taxon>
        <taxon>Bacillati</taxon>
        <taxon>Bacillota</taxon>
        <taxon>Bacilli</taxon>
        <taxon>Bacillales</taxon>
        <taxon>Bacillaceae</taxon>
        <taxon>Oceanobacillus</taxon>
    </lineage>
</organism>
<keyword evidence="2 6" id="KW-0349">Heme</keyword>
<dbReference type="RefSeq" id="WP_121204448.1">
    <property type="nucleotide sequence ID" value="NZ_RBZP01000007.1"/>
</dbReference>
<keyword evidence="3 6" id="KW-0479">Metal-binding</keyword>
<comment type="caution">
    <text evidence="7">The sequence shown here is derived from an EMBL/GenBank/DDBJ whole genome shotgun (WGS) entry which is preliminary data.</text>
</comment>
<evidence type="ECO:0000313" key="8">
    <source>
        <dbReference type="Proteomes" id="UP000269301"/>
    </source>
</evidence>
<reference evidence="7 8" key="1">
    <citation type="journal article" date="2016" name="Int. J. Syst. Evol. Microbiol.">
        <title>Oceanobacillus halophilus sp. nov., a novel moderately halophilic bacterium from a hypersaline lake.</title>
        <authorList>
            <person name="Amoozegar M.A."/>
            <person name="Bagheri M."/>
            <person name="Makhdoumi A."/>
            <person name="Nikou M.M."/>
            <person name="Fazeli S.A.S."/>
            <person name="Schumann P."/>
            <person name="Sproer C."/>
            <person name="Sanchez-Porro C."/>
            <person name="Ventosa A."/>
        </authorList>
    </citation>
    <scope>NUCLEOTIDE SEQUENCE [LARGE SCALE GENOMIC DNA]</scope>
    <source>
        <strain evidence="7 8">DSM 23996</strain>
    </source>
</reference>
<dbReference type="PRINTS" id="PR00463">
    <property type="entry name" value="EP450I"/>
</dbReference>
<keyword evidence="4" id="KW-0560">Oxidoreductase</keyword>
<dbReference type="Proteomes" id="UP000269301">
    <property type="component" value="Unassembled WGS sequence"/>
</dbReference>
<gene>
    <name evidence="7" type="ORF">D8M06_10985</name>
</gene>
<evidence type="ECO:0000256" key="6">
    <source>
        <dbReference type="PIRSR" id="PIRSR602401-1"/>
    </source>
</evidence>
<dbReference type="SUPFAM" id="SSF48264">
    <property type="entry name" value="Cytochrome P450"/>
    <property type="match status" value="1"/>
</dbReference>
<dbReference type="GO" id="GO:0004497">
    <property type="term" value="F:monooxygenase activity"/>
    <property type="evidence" value="ECO:0007669"/>
    <property type="project" value="InterPro"/>
</dbReference>
<dbReference type="InterPro" id="IPR001128">
    <property type="entry name" value="Cyt_P450"/>
</dbReference>
<keyword evidence="5 6" id="KW-0408">Iron</keyword>
<evidence type="ECO:0000256" key="5">
    <source>
        <dbReference type="ARBA" id="ARBA00023004"/>
    </source>
</evidence>
<evidence type="ECO:0000256" key="2">
    <source>
        <dbReference type="ARBA" id="ARBA00022617"/>
    </source>
</evidence>
<evidence type="ECO:0000256" key="3">
    <source>
        <dbReference type="ARBA" id="ARBA00022723"/>
    </source>
</evidence>
<dbReference type="GO" id="GO:0005506">
    <property type="term" value="F:iron ion binding"/>
    <property type="evidence" value="ECO:0007669"/>
    <property type="project" value="InterPro"/>
</dbReference>
<dbReference type="EMBL" id="RBZP01000007">
    <property type="protein sequence ID" value="RKQ33286.1"/>
    <property type="molecule type" value="Genomic_DNA"/>
</dbReference>
<dbReference type="Gene3D" id="1.10.630.10">
    <property type="entry name" value="Cytochrome P450"/>
    <property type="match status" value="1"/>
</dbReference>
<dbReference type="InterPro" id="IPR050705">
    <property type="entry name" value="Cytochrome_P450_3A"/>
</dbReference>
<protein>
    <submittedName>
        <fullName evidence="7">Cytochrome P450</fullName>
    </submittedName>
</protein>
<comment type="similarity">
    <text evidence="1">Belongs to the cytochrome P450 family.</text>
</comment>
<name>A0A495A2Y9_9BACI</name>
<dbReference type="PANTHER" id="PTHR24302">
    <property type="entry name" value="CYTOCHROME P450 FAMILY 3"/>
    <property type="match status" value="1"/>
</dbReference>
<dbReference type="CDD" id="cd11067">
    <property type="entry name" value="CYP152"/>
    <property type="match status" value="1"/>
</dbReference>
<comment type="cofactor">
    <cofactor evidence="6">
        <name>heme</name>
        <dbReference type="ChEBI" id="CHEBI:30413"/>
    </cofactor>
</comment>
<keyword evidence="8" id="KW-1185">Reference proteome</keyword>
<dbReference type="OrthoDB" id="9764248at2"/>
<dbReference type="PANTHER" id="PTHR24302:SF15">
    <property type="entry name" value="FATTY-ACID PEROXYGENASE"/>
    <property type="match status" value="1"/>
</dbReference>
<evidence type="ECO:0000256" key="4">
    <source>
        <dbReference type="ARBA" id="ARBA00023002"/>
    </source>
</evidence>
<feature type="binding site" description="axial binding residue" evidence="6">
    <location>
        <position position="364"/>
    </location>
    <ligand>
        <name>heme</name>
        <dbReference type="ChEBI" id="CHEBI:30413"/>
    </ligand>
    <ligandPart>
        <name>Fe</name>
        <dbReference type="ChEBI" id="CHEBI:18248"/>
    </ligandPart>
</feature>
<accession>A0A495A2Y9</accession>
<dbReference type="GO" id="GO:0016705">
    <property type="term" value="F:oxidoreductase activity, acting on paired donors, with incorporation or reduction of molecular oxygen"/>
    <property type="evidence" value="ECO:0007669"/>
    <property type="project" value="InterPro"/>
</dbReference>
<dbReference type="InterPro" id="IPR036396">
    <property type="entry name" value="Cyt_P450_sf"/>
</dbReference>
<dbReference type="GO" id="GO:0020037">
    <property type="term" value="F:heme binding"/>
    <property type="evidence" value="ECO:0007669"/>
    <property type="project" value="InterPro"/>
</dbReference>
<proteinExistence type="inferred from homology"/>
<dbReference type="Pfam" id="PF00067">
    <property type="entry name" value="p450"/>
    <property type="match status" value="1"/>
</dbReference>